<reference evidence="1" key="1">
    <citation type="submission" date="2018-10" db="EMBL/GenBank/DDBJ databases">
        <authorList>
            <person name="Hariharan J."/>
            <person name="Choudoir M.J."/>
            <person name="Diebold P."/>
            <person name="Panke-Buisse K."/>
            <person name="Campbell A.N."/>
            <person name="Buckley D.H."/>
        </authorList>
    </citation>
    <scope>NUCLEOTIDE SEQUENCE</scope>
    <source>
        <strain evidence="1">Gb1</strain>
    </source>
</reference>
<sequence>MSTPAGYFEEMYRGEDDPWHLQERWYEQRKYALTLASLPRPRFRNAFEPACSVGQLTRLLAPRCERLLAADRVASAVDTTRRRTADLGNVEVERLTVPEEWPEGRFDLVVLSELLYYFDGARLDALLARATGSLEPGGTLVTVHWNHPVPEHLYTGAQLAGRLAGEPGLLLRTDHREEDFVLQTFSRVPPGGAAPPSPAAFEGLV</sequence>
<accession>A0A652KSM2</accession>
<protein>
    <submittedName>
        <fullName evidence="1">Methyltransferase domain-containing protein</fullName>
    </submittedName>
</protein>
<dbReference type="InterPro" id="IPR008715">
    <property type="entry name" value="SAM-MeTfrase_NodS-like"/>
</dbReference>
<comment type="caution">
    <text evidence="1">The sequence shown here is derived from an EMBL/GenBank/DDBJ whole genome shotgun (WGS) entry which is preliminary data.</text>
</comment>
<dbReference type="SUPFAM" id="SSF53335">
    <property type="entry name" value="S-adenosyl-L-methionine-dependent methyltransferases"/>
    <property type="match status" value="1"/>
</dbReference>
<keyword evidence="1" id="KW-0489">Methyltransferase</keyword>
<dbReference type="Pfam" id="PF05401">
    <property type="entry name" value="NodS"/>
    <property type="match status" value="1"/>
</dbReference>
<dbReference type="Gene3D" id="3.40.50.150">
    <property type="entry name" value="Vaccinia Virus protein VP39"/>
    <property type="match status" value="1"/>
</dbReference>
<name>A0A652KSM2_9ACTN</name>
<dbReference type="GO" id="GO:0009312">
    <property type="term" value="P:oligosaccharide biosynthetic process"/>
    <property type="evidence" value="ECO:0007669"/>
    <property type="project" value="InterPro"/>
</dbReference>
<keyword evidence="1" id="KW-0808">Transferase</keyword>
<dbReference type="RefSeq" id="WP_147983500.1">
    <property type="nucleotide sequence ID" value="NZ_RDBM01000035.1"/>
</dbReference>
<dbReference type="CDD" id="cd02440">
    <property type="entry name" value="AdoMet_MTases"/>
    <property type="match status" value="1"/>
</dbReference>
<dbReference type="GO" id="GO:0008757">
    <property type="term" value="F:S-adenosylmethionine-dependent methyltransferase activity"/>
    <property type="evidence" value="ECO:0007669"/>
    <property type="project" value="InterPro"/>
</dbReference>
<gene>
    <name evidence="1" type="ORF">EAO74_10770</name>
</gene>
<organism evidence="1">
    <name type="scientific">Streptomyces sp. gb1(2016)</name>
    <dbReference type="NCBI Taxonomy" id="1828321"/>
    <lineage>
        <taxon>Bacteria</taxon>
        <taxon>Bacillati</taxon>
        <taxon>Actinomycetota</taxon>
        <taxon>Actinomycetes</taxon>
        <taxon>Kitasatosporales</taxon>
        <taxon>Streptomycetaceae</taxon>
        <taxon>Streptomyces</taxon>
    </lineage>
</organism>
<proteinExistence type="predicted"/>
<evidence type="ECO:0000313" key="1">
    <source>
        <dbReference type="EMBL" id="TXS26607.1"/>
    </source>
</evidence>
<dbReference type="InterPro" id="IPR029063">
    <property type="entry name" value="SAM-dependent_MTases_sf"/>
</dbReference>
<dbReference type="GO" id="GO:0032259">
    <property type="term" value="P:methylation"/>
    <property type="evidence" value="ECO:0007669"/>
    <property type="project" value="UniProtKB-KW"/>
</dbReference>
<dbReference type="AlphaFoldDB" id="A0A652KSM2"/>
<dbReference type="EMBL" id="RDBM01000035">
    <property type="protein sequence ID" value="TXS26607.1"/>
    <property type="molecule type" value="Genomic_DNA"/>
</dbReference>